<dbReference type="InterPro" id="IPR008250">
    <property type="entry name" value="ATPase_P-typ_transduc_dom_A_sf"/>
</dbReference>
<dbReference type="Proteomes" id="UP000187735">
    <property type="component" value="Chromosome"/>
</dbReference>
<dbReference type="InterPro" id="IPR036412">
    <property type="entry name" value="HAD-like_sf"/>
</dbReference>
<dbReference type="Gene3D" id="2.70.150.10">
    <property type="entry name" value="Calcium-transporting ATPase, cytoplasmic transduction domain A"/>
    <property type="match status" value="1"/>
</dbReference>
<dbReference type="PROSITE" id="PS00154">
    <property type="entry name" value="ATPASE_E1_E2"/>
    <property type="match status" value="1"/>
</dbReference>
<dbReference type="AlphaFoldDB" id="A0A1P8WET9"/>
<keyword evidence="9 11" id="KW-1133">Transmembrane helix</keyword>
<dbReference type="InterPro" id="IPR044492">
    <property type="entry name" value="P_typ_ATPase_HD_dom"/>
</dbReference>
<evidence type="ECO:0000256" key="11">
    <source>
        <dbReference type="RuleBase" id="RU362081"/>
    </source>
</evidence>
<keyword evidence="6 11" id="KW-0067">ATP-binding</keyword>
<dbReference type="CDD" id="cd07551">
    <property type="entry name" value="P-type_ATPase_HM_ZosA_PfeT-like"/>
    <property type="match status" value="1"/>
</dbReference>
<evidence type="ECO:0000256" key="9">
    <source>
        <dbReference type="ARBA" id="ARBA00022989"/>
    </source>
</evidence>
<dbReference type="PANTHER" id="PTHR43079:SF1">
    <property type="entry name" value="CADMIUM_ZINC-TRANSPORTING ATPASE HMA1, CHLOROPLASTIC-RELATED"/>
    <property type="match status" value="1"/>
</dbReference>
<evidence type="ECO:0000256" key="6">
    <source>
        <dbReference type="ARBA" id="ARBA00022840"/>
    </source>
</evidence>
<dbReference type="InterPro" id="IPR023299">
    <property type="entry name" value="ATPase_P-typ_cyto_dom_N"/>
</dbReference>
<evidence type="ECO:0000256" key="12">
    <source>
        <dbReference type="SAM" id="MobiDB-lite"/>
    </source>
</evidence>
<dbReference type="GO" id="GO:0005886">
    <property type="term" value="C:plasma membrane"/>
    <property type="evidence" value="ECO:0007669"/>
    <property type="project" value="UniProtKB-SubCell"/>
</dbReference>
<dbReference type="PRINTS" id="PR00119">
    <property type="entry name" value="CATATPASE"/>
</dbReference>
<sequence>MPEKTRIQIALLLPAVPYARDACMTRLGDLLSADAGIEAAHLTDTGGDGPGEICIHYDPKQLSVGQVRELARRAGLELEQRFGHLLFKTKPMHARRSQMVESRARRIHGVTEAAASPAGAITIEFDRLATDEEAILAGVRKLGVRFIESQNERPFTEPTEAETNASAETNDHSRGGLFGERTELIYAGLCGVLLITGWLLSVLTNIAPMVPWSLYLAAYLFGGIFMFRDALKGVLAAQFDIDFLMLVAAVGAATLGKWAEGALLLFLFSLGHALEHFAMGRAKRAIEALAELTPQTAMVRRDGSTEEVPVEQLHPGDVVIVKPNERMPADGFVIKGQGSVNQAPITGESMPVDKRPVDDPNHANSNPDQLAPQFRIFAGTINQSSSLEIQVTKLASESTLARVIEMVSEAETQKSPTQRFADRFERYFVPTVLVFVVLLLFAWTVINEPFGTSFYRAMAVLVAASPCALAISTPSAVLSGVARAARGGVLIKGGAPLENLGTVGAIAFDKTGTLTEGKPRLTDVVTSDGAAEDELLQVAIAVEKLSDHPLATAVVRDGNERLQSDSNFVAHDVTSITGRGVKATVDGQSVYIGKENLFDEVEGPPLPDALRESVEKLKTSGRTTMIVRRGDTYLGVLGLMDTPRESAKSMIARLRDLGLRRMIMLSGDNQQVASAVAQQVGLDEAWGDLMPHDKVAAIRKLSNEVGVAMVGDGVNDAPAMANATVGIAMGAAGSDVALETADVALMADDLNHLPFVVGLSRQTSRIIRQNLWLSLGMVAFLVPATVLGLQLGPAVVLHEGSTVLVVFNALRLLAYESD</sequence>
<organism evidence="14 15">
    <name type="scientific">Fuerstiella marisgermanici</name>
    <dbReference type="NCBI Taxonomy" id="1891926"/>
    <lineage>
        <taxon>Bacteria</taxon>
        <taxon>Pseudomonadati</taxon>
        <taxon>Planctomycetota</taxon>
        <taxon>Planctomycetia</taxon>
        <taxon>Planctomycetales</taxon>
        <taxon>Planctomycetaceae</taxon>
        <taxon>Fuerstiella</taxon>
    </lineage>
</organism>
<keyword evidence="8" id="KW-1278">Translocase</keyword>
<dbReference type="PANTHER" id="PTHR43079">
    <property type="entry name" value="PROBABLE CADMIUM/ZINC-TRANSPORTING ATPASE HMA1"/>
    <property type="match status" value="1"/>
</dbReference>
<dbReference type="SFLD" id="SFLDF00027">
    <property type="entry name" value="p-type_atpase"/>
    <property type="match status" value="1"/>
</dbReference>
<feature type="transmembrane region" description="Helical" evidence="11">
    <location>
        <begin position="209"/>
        <end position="227"/>
    </location>
</feature>
<accession>A0A1P8WET9</accession>
<dbReference type="GO" id="GO:0005524">
    <property type="term" value="F:ATP binding"/>
    <property type="evidence" value="ECO:0007669"/>
    <property type="project" value="UniProtKB-UniRule"/>
</dbReference>
<evidence type="ECO:0000259" key="13">
    <source>
        <dbReference type="Pfam" id="PF00122"/>
    </source>
</evidence>
<feature type="region of interest" description="Disordered" evidence="12">
    <location>
        <begin position="153"/>
        <end position="172"/>
    </location>
</feature>
<dbReference type="InterPro" id="IPR018303">
    <property type="entry name" value="ATPase_P-typ_P_site"/>
</dbReference>
<dbReference type="InterPro" id="IPR027256">
    <property type="entry name" value="P-typ_ATPase_IB"/>
</dbReference>
<dbReference type="SUPFAM" id="SSF81665">
    <property type="entry name" value="Calcium ATPase, transmembrane domain M"/>
    <property type="match status" value="1"/>
</dbReference>
<dbReference type="OrthoDB" id="211392at2"/>
<proteinExistence type="inferred from homology"/>
<feature type="domain" description="P-type ATPase A" evidence="13">
    <location>
        <begin position="291"/>
        <end position="407"/>
    </location>
</feature>
<feature type="transmembrane region" description="Helical" evidence="11">
    <location>
        <begin position="427"/>
        <end position="446"/>
    </location>
</feature>
<dbReference type="SUPFAM" id="SSF56784">
    <property type="entry name" value="HAD-like"/>
    <property type="match status" value="1"/>
</dbReference>
<dbReference type="STRING" id="1891926.Fuma_02185"/>
<dbReference type="NCBIfam" id="TIGR01511">
    <property type="entry name" value="ATPase-IB1_Cu"/>
    <property type="match status" value="1"/>
</dbReference>
<dbReference type="Pfam" id="PF00702">
    <property type="entry name" value="Hydrolase"/>
    <property type="match status" value="1"/>
</dbReference>
<feature type="transmembrane region" description="Helical" evidence="11">
    <location>
        <begin position="184"/>
        <end position="203"/>
    </location>
</feature>
<dbReference type="InterPro" id="IPR059000">
    <property type="entry name" value="ATPase_P-type_domA"/>
</dbReference>
<evidence type="ECO:0000256" key="7">
    <source>
        <dbReference type="ARBA" id="ARBA00022842"/>
    </source>
</evidence>
<dbReference type="Gene3D" id="3.40.1110.10">
    <property type="entry name" value="Calcium-transporting ATPase, cytoplasmic domain N"/>
    <property type="match status" value="1"/>
</dbReference>
<dbReference type="Gene3D" id="3.30.70.100">
    <property type="match status" value="2"/>
</dbReference>
<dbReference type="EC" id="3.6.3.3" evidence="14"/>
<comment type="subcellular location">
    <subcellularLocation>
        <location evidence="11">Cell membrane</location>
    </subcellularLocation>
    <subcellularLocation>
        <location evidence="1">Membrane</location>
        <topology evidence="1">Multi-pass membrane protein</topology>
    </subcellularLocation>
</comment>
<evidence type="ECO:0000256" key="1">
    <source>
        <dbReference type="ARBA" id="ARBA00004141"/>
    </source>
</evidence>
<dbReference type="GO" id="GO:0016887">
    <property type="term" value="F:ATP hydrolysis activity"/>
    <property type="evidence" value="ECO:0007669"/>
    <property type="project" value="InterPro"/>
</dbReference>
<dbReference type="InterPro" id="IPR023298">
    <property type="entry name" value="ATPase_P-typ_TM_dom_sf"/>
</dbReference>
<evidence type="ECO:0000256" key="8">
    <source>
        <dbReference type="ARBA" id="ARBA00022967"/>
    </source>
</evidence>
<keyword evidence="7" id="KW-0460">Magnesium</keyword>
<dbReference type="InterPro" id="IPR001757">
    <property type="entry name" value="P_typ_ATPase"/>
</dbReference>
<evidence type="ECO:0000313" key="14">
    <source>
        <dbReference type="EMBL" id="APZ92574.1"/>
    </source>
</evidence>
<dbReference type="SFLD" id="SFLDS00003">
    <property type="entry name" value="Haloacid_Dehalogenase"/>
    <property type="match status" value="1"/>
</dbReference>
<dbReference type="Pfam" id="PF00122">
    <property type="entry name" value="E1-E2_ATPase"/>
    <property type="match status" value="1"/>
</dbReference>
<protein>
    <submittedName>
        <fullName evidence="14">Putative cadmium-transporting ATPase</fullName>
        <ecNumber evidence="14">3.6.3.3</ecNumber>
    </submittedName>
</protein>
<reference evidence="14 15" key="1">
    <citation type="journal article" date="2016" name="Front. Microbiol.">
        <title>Fuerstia marisgermanicae gen. nov., sp. nov., an Unusual Member of the Phylum Planctomycetes from the German Wadden Sea.</title>
        <authorList>
            <person name="Kohn T."/>
            <person name="Heuer A."/>
            <person name="Jogler M."/>
            <person name="Vollmers J."/>
            <person name="Boedeker C."/>
            <person name="Bunk B."/>
            <person name="Rast P."/>
            <person name="Borchert D."/>
            <person name="Glockner I."/>
            <person name="Freese H.M."/>
            <person name="Klenk H.P."/>
            <person name="Overmann J."/>
            <person name="Kaster A.K."/>
            <person name="Rohde M."/>
            <person name="Wiegand S."/>
            <person name="Jogler C."/>
        </authorList>
    </citation>
    <scope>NUCLEOTIDE SEQUENCE [LARGE SCALE GENOMIC DNA]</scope>
    <source>
        <strain evidence="14 15">NH11</strain>
    </source>
</reference>
<gene>
    <name evidence="14" type="primary">cadA</name>
    <name evidence="14" type="ORF">Fuma_02185</name>
</gene>
<dbReference type="SUPFAM" id="SSF81653">
    <property type="entry name" value="Calcium ATPase, transduction domain A"/>
    <property type="match status" value="1"/>
</dbReference>
<dbReference type="SFLD" id="SFLDG00002">
    <property type="entry name" value="C1.7:_P-type_atpase_like"/>
    <property type="match status" value="1"/>
</dbReference>
<dbReference type="Gene3D" id="3.40.50.1000">
    <property type="entry name" value="HAD superfamily/HAD-like"/>
    <property type="match status" value="1"/>
</dbReference>
<evidence type="ECO:0000256" key="10">
    <source>
        <dbReference type="ARBA" id="ARBA00023136"/>
    </source>
</evidence>
<dbReference type="NCBIfam" id="TIGR01494">
    <property type="entry name" value="ATPase_P-type"/>
    <property type="match status" value="1"/>
</dbReference>
<dbReference type="NCBIfam" id="TIGR01512">
    <property type="entry name" value="ATPase-IB2_Cd"/>
    <property type="match status" value="1"/>
</dbReference>
<keyword evidence="3 11" id="KW-0812">Transmembrane</keyword>
<keyword evidence="15" id="KW-1185">Reference proteome</keyword>
<dbReference type="InterPro" id="IPR023214">
    <property type="entry name" value="HAD_sf"/>
</dbReference>
<dbReference type="NCBIfam" id="TIGR01525">
    <property type="entry name" value="ATPase-IB_hvy"/>
    <property type="match status" value="1"/>
</dbReference>
<dbReference type="GO" id="GO:0030001">
    <property type="term" value="P:metal ion transport"/>
    <property type="evidence" value="ECO:0007669"/>
    <property type="project" value="UniProtKB-ARBA"/>
</dbReference>
<keyword evidence="11" id="KW-1003">Cell membrane</keyword>
<name>A0A1P8WET9_9PLAN</name>
<evidence type="ECO:0000313" key="15">
    <source>
        <dbReference type="Proteomes" id="UP000187735"/>
    </source>
</evidence>
<feature type="transmembrane region" description="Helical" evidence="11">
    <location>
        <begin position="771"/>
        <end position="789"/>
    </location>
</feature>
<dbReference type="RefSeq" id="WP_077024175.1">
    <property type="nucleotide sequence ID" value="NZ_CP017641.1"/>
</dbReference>
<keyword evidence="14" id="KW-0378">Hydrolase</keyword>
<evidence type="ECO:0000256" key="5">
    <source>
        <dbReference type="ARBA" id="ARBA00022741"/>
    </source>
</evidence>
<dbReference type="GO" id="GO:0019829">
    <property type="term" value="F:ATPase-coupled monoatomic cation transmembrane transporter activity"/>
    <property type="evidence" value="ECO:0007669"/>
    <property type="project" value="InterPro"/>
</dbReference>
<dbReference type="EMBL" id="CP017641">
    <property type="protein sequence ID" value="APZ92574.1"/>
    <property type="molecule type" value="Genomic_DNA"/>
</dbReference>
<dbReference type="GO" id="GO:0046872">
    <property type="term" value="F:metal ion binding"/>
    <property type="evidence" value="ECO:0007669"/>
    <property type="project" value="UniProtKB-KW"/>
</dbReference>
<keyword evidence="4 11" id="KW-0479">Metal-binding</keyword>
<dbReference type="KEGG" id="fmr:Fuma_02185"/>
<evidence type="ECO:0000256" key="4">
    <source>
        <dbReference type="ARBA" id="ARBA00022723"/>
    </source>
</evidence>
<keyword evidence="5 11" id="KW-0547">Nucleotide-binding</keyword>
<comment type="similarity">
    <text evidence="2 11">Belongs to the cation transport ATPase (P-type) (TC 3.A.3) family. Type IB subfamily.</text>
</comment>
<feature type="transmembrane region" description="Helical" evidence="11">
    <location>
        <begin position="458"/>
        <end position="482"/>
    </location>
</feature>
<keyword evidence="10 11" id="KW-0472">Membrane</keyword>
<evidence type="ECO:0000256" key="2">
    <source>
        <dbReference type="ARBA" id="ARBA00006024"/>
    </source>
</evidence>
<dbReference type="InterPro" id="IPR051949">
    <property type="entry name" value="Cation_Transport_ATPase"/>
</dbReference>
<evidence type="ECO:0000256" key="3">
    <source>
        <dbReference type="ARBA" id="ARBA00022692"/>
    </source>
</evidence>